<dbReference type="OrthoDB" id="9767568at2"/>
<dbReference type="InterPro" id="IPR044878">
    <property type="entry name" value="UbiA_sf"/>
</dbReference>
<keyword evidence="3" id="KW-0474">Menaquinone biosynthesis</keyword>
<gene>
    <name evidence="9" type="ORF">FC70_GL001205</name>
</gene>
<dbReference type="Pfam" id="PF01040">
    <property type="entry name" value="UbiA"/>
    <property type="match status" value="1"/>
</dbReference>
<evidence type="ECO:0000256" key="3">
    <source>
        <dbReference type="ARBA" id="ARBA00022428"/>
    </source>
</evidence>
<protein>
    <submittedName>
        <fullName evidence="9">Prenyltransferase</fullName>
    </submittedName>
</protein>
<dbReference type="GO" id="GO:0016020">
    <property type="term" value="C:membrane"/>
    <property type="evidence" value="ECO:0007669"/>
    <property type="project" value="UniProtKB-SubCell"/>
</dbReference>
<organism evidence="9 10">
    <name type="scientific">Paucilactobacillus oligofermentans DSM 15707 = LMG 22743</name>
    <dbReference type="NCBI Taxonomy" id="1423778"/>
    <lineage>
        <taxon>Bacteria</taxon>
        <taxon>Bacillati</taxon>
        <taxon>Bacillota</taxon>
        <taxon>Bacilli</taxon>
        <taxon>Lactobacillales</taxon>
        <taxon>Lactobacillaceae</taxon>
        <taxon>Paucilactobacillus</taxon>
    </lineage>
</organism>
<dbReference type="RefSeq" id="WP_057890135.1">
    <property type="nucleotide sequence ID" value="NZ_AZFE01000031.1"/>
</dbReference>
<dbReference type="STRING" id="1423778.FC70_GL001205"/>
<feature type="transmembrane region" description="Helical" evidence="8">
    <location>
        <begin position="227"/>
        <end position="256"/>
    </location>
</feature>
<dbReference type="UniPathway" id="UPA00079"/>
<evidence type="ECO:0000256" key="1">
    <source>
        <dbReference type="ARBA" id="ARBA00004141"/>
    </source>
</evidence>
<feature type="transmembrane region" description="Helical" evidence="8">
    <location>
        <begin position="276"/>
        <end position="300"/>
    </location>
</feature>
<evidence type="ECO:0000313" key="10">
    <source>
        <dbReference type="Proteomes" id="UP000051697"/>
    </source>
</evidence>
<dbReference type="GO" id="GO:0004659">
    <property type="term" value="F:prenyltransferase activity"/>
    <property type="evidence" value="ECO:0007669"/>
    <property type="project" value="InterPro"/>
</dbReference>
<reference evidence="9 10" key="1">
    <citation type="journal article" date="2015" name="Genome Announc.">
        <title>Expanding the biotechnology potential of lactobacilli through comparative genomics of 213 strains and associated genera.</title>
        <authorList>
            <person name="Sun Z."/>
            <person name="Harris H.M."/>
            <person name="McCann A."/>
            <person name="Guo C."/>
            <person name="Argimon S."/>
            <person name="Zhang W."/>
            <person name="Yang X."/>
            <person name="Jeffery I.B."/>
            <person name="Cooney J.C."/>
            <person name="Kagawa T.F."/>
            <person name="Liu W."/>
            <person name="Song Y."/>
            <person name="Salvetti E."/>
            <person name="Wrobel A."/>
            <person name="Rasinkangas P."/>
            <person name="Parkhill J."/>
            <person name="Rea M.C."/>
            <person name="O'Sullivan O."/>
            <person name="Ritari J."/>
            <person name="Douillard F.P."/>
            <person name="Paul Ross R."/>
            <person name="Yang R."/>
            <person name="Briner A.E."/>
            <person name="Felis G.E."/>
            <person name="de Vos W.M."/>
            <person name="Barrangou R."/>
            <person name="Klaenhammer T.R."/>
            <person name="Caufield P.W."/>
            <person name="Cui Y."/>
            <person name="Zhang H."/>
            <person name="O'Toole P.W."/>
        </authorList>
    </citation>
    <scope>NUCLEOTIDE SEQUENCE [LARGE SCALE GENOMIC DNA]</scope>
    <source>
        <strain evidence="9 10">DSM 15707</strain>
    </source>
</reference>
<keyword evidence="10" id="KW-1185">Reference proteome</keyword>
<dbReference type="PANTHER" id="PTHR13929:SF0">
    <property type="entry name" value="UBIA PRENYLTRANSFERASE DOMAIN-CONTAINING PROTEIN 1"/>
    <property type="match status" value="1"/>
</dbReference>
<dbReference type="EMBL" id="AZFE01000031">
    <property type="protein sequence ID" value="KRL55603.1"/>
    <property type="molecule type" value="Genomic_DNA"/>
</dbReference>
<feature type="transmembrane region" description="Helical" evidence="8">
    <location>
        <begin position="174"/>
        <end position="192"/>
    </location>
</feature>
<evidence type="ECO:0000256" key="7">
    <source>
        <dbReference type="ARBA" id="ARBA00023136"/>
    </source>
</evidence>
<keyword evidence="5 8" id="KW-0812">Transmembrane</keyword>
<evidence type="ECO:0000256" key="5">
    <source>
        <dbReference type="ARBA" id="ARBA00022692"/>
    </source>
</evidence>
<dbReference type="PANTHER" id="PTHR13929">
    <property type="entry name" value="1,4-DIHYDROXY-2-NAPHTHOATE OCTAPRENYLTRANSFERASE"/>
    <property type="match status" value="1"/>
</dbReference>
<dbReference type="KEGG" id="lol:LACOL_0100"/>
<keyword evidence="7 8" id="KW-0472">Membrane</keyword>
<evidence type="ECO:0000256" key="4">
    <source>
        <dbReference type="ARBA" id="ARBA00022679"/>
    </source>
</evidence>
<feature type="transmembrane region" description="Helical" evidence="8">
    <location>
        <begin position="117"/>
        <end position="133"/>
    </location>
</feature>
<dbReference type="PATRIC" id="fig|1423778.4.peg.1239"/>
<keyword evidence="4 9" id="KW-0808">Transferase</keyword>
<evidence type="ECO:0000256" key="6">
    <source>
        <dbReference type="ARBA" id="ARBA00022989"/>
    </source>
</evidence>
<dbReference type="GO" id="GO:0009234">
    <property type="term" value="P:menaquinone biosynthetic process"/>
    <property type="evidence" value="ECO:0007669"/>
    <property type="project" value="UniProtKB-UniPathway"/>
</dbReference>
<comment type="caution">
    <text evidence="9">The sequence shown here is derived from an EMBL/GenBank/DDBJ whole genome shotgun (WGS) entry which is preliminary data.</text>
</comment>
<feature type="transmembrane region" description="Helical" evidence="8">
    <location>
        <begin position="36"/>
        <end position="54"/>
    </location>
</feature>
<dbReference type="CDD" id="cd13962">
    <property type="entry name" value="PT_UbiA_UBIAD1"/>
    <property type="match status" value="1"/>
</dbReference>
<dbReference type="InterPro" id="IPR000537">
    <property type="entry name" value="UbiA_prenyltransferase"/>
</dbReference>
<evidence type="ECO:0000256" key="8">
    <source>
        <dbReference type="SAM" id="Phobius"/>
    </source>
</evidence>
<proteinExistence type="predicted"/>
<feature type="transmembrane region" description="Helical" evidence="8">
    <location>
        <begin position="92"/>
        <end position="111"/>
    </location>
</feature>
<feature type="transmembrane region" description="Helical" evidence="8">
    <location>
        <begin position="145"/>
        <end position="162"/>
    </location>
</feature>
<sequence>MTAKLFYQLTEIYTTPLDLMWLILAASYSYYYYGTFNWTFAVMALVLVFMFHLITNMQNNYMDYVHASDDGSYKTKTSTIGKNEINLKSVKTWLYSLAIIPVIGGLALAYFTGPVTLGIGVLAVIIGLAYSAGPKPLNSTFFGEFAVSFPIAICIPMTYIYLGSLNSWQFDGVSMLRAAAISLVPFLICYILQLANNTCDLEEDIQNGRKTLAYYLKKPTIFKLFTIMFWASAIIMLPLALFRLAPVTILLSWVVYFQAWQKSKVFFTNQDKATVYGILVKNISQIIVVYVLLFMIGTILEKLF</sequence>
<keyword evidence="6 8" id="KW-1133">Transmembrane helix</keyword>
<evidence type="ECO:0000256" key="2">
    <source>
        <dbReference type="ARBA" id="ARBA00004863"/>
    </source>
</evidence>
<evidence type="ECO:0000313" key="9">
    <source>
        <dbReference type="EMBL" id="KRL55603.1"/>
    </source>
</evidence>
<dbReference type="Proteomes" id="UP000051697">
    <property type="component" value="Unassembled WGS sequence"/>
</dbReference>
<comment type="pathway">
    <text evidence="2">Quinol/quinone metabolism; menaquinone biosynthesis.</text>
</comment>
<name>A0A0R1RQE1_9LACO</name>
<dbReference type="InterPro" id="IPR026046">
    <property type="entry name" value="UBIAD1"/>
</dbReference>
<dbReference type="Gene3D" id="1.10.357.140">
    <property type="entry name" value="UbiA prenyltransferase"/>
    <property type="match status" value="1"/>
</dbReference>
<dbReference type="GO" id="GO:0042371">
    <property type="term" value="P:vitamin K biosynthetic process"/>
    <property type="evidence" value="ECO:0007669"/>
    <property type="project" value="TreeGrafter"/>
</dbReference>
<dbReference type="AlphaFoldDB" id="A0A0R1RQE1"/>
<accession>A0A0R1RQE1</accession>
<comment type="subcellular location">
    <subcellularLocation>
        <location evidence="1">Membrane</location>
        <topology evidence="1">Multi-pass membrane protein</topology>
    </subcellularLocation>
</comment>